<dbReference type="PANTHER" id="PTHR30409">
    <property type="entry name" value="CARBAMATE KINASE"/>
    <property type="match status" value="1"/>
</dbReference>
<dbReference type="InterPro" id="IPR001048">
    <property type="entry name" value="Asp/Glu/Uridylate_kinase"/>
</dbReference>
<evidence type="ECO:0000313" key="10">
    <source>
        <dbReference type="Proteomes" id="UP000228921"/>
    </source>
</evidence>
<dbReference type="PIRSF" id="PIRSF000723">
    <property type="entry name" value="Carbamate_kin"/>
    <property type="match status" value="1"/>
</dbReference>
<evidence type="ECO:0000256" key="5">
    <source>
        <dbReference type="ARBA" id="ARBA00048467"/>
    </source>
</evidence>
<dbReference type="PRINTS" id="PR01469">
    <property type="entry name" value="CARBMTKINASE"/>
</dbReference>
<keyword evidence="3 7" id="KW-0808">Transferase</keyword>
<proteinExistence type="inferred from homology"/>
<dbReference type="Gene3D" id="3.40.1160.10">
    <property type="entry name" value="Acetylglutamate kinase-like"/>
    <property type="match status" value="1"/>
</dbReference>
<evidence type="ECO:0000256" key="1">
    <source>
        <dbReference type="ARBA" id="ARBA00011066"/>
    </source>
</evidence>
<evidence type="ECO:0000259" key="8">
    <source>
        <dbReference type="Pfam" id="PF00696"/>
    </source>
</evidence>
<dbReference type="NCBIfam" id="TIGR00746">
    <property type="entry name" value="arcC"/>
    <property type="match status" value="1"/>
</dbReference>
<evidence type="ECO:0000256" key="3">
    <source>
        <dbReference type="ARBA" id="ARBA00022679"/>
    </source>
</evidence>
<sequence length="314" mass="34307">MPSQIAVVAIGGNSLIQSHDRREVRYQWDAVRETCQHIAQLVKQGWRVVITHGNGPQVGFILRRAELAAHEVHTVPLDLIVADTQGSIGYMLQQALRNSLRALGINQSVVTIVTQTVVRRDDPAFEKPDKPIGGFLSEAEARHFEAEGWHVVEDAGRGWRRVVASPQPLEIVELDAIREMLYGDYVVVACGGGGIPVVRNEKGELRGVYAVIDKDRASSLLASGLGADLFVISTGVPRVALYYNTPQQRFLERVTLHEARQYIAEGHFAAGSMLPKVEAIVRFLERGGPSAVISDPPNLAAALRGEAGTWFVPA</sequence>
<gene>
    <name evidence="9" type="primary">arcC</name>
    <name evidence="9" type="ORF">CUN51_02230</name>
</gene>
<evidence type="ECO:0000256" key="7">
    <source>
        <dbReference type="PIRNR" id="PIRNR000723"/>
    </source>
</evidence>
<organism evidence="9 10">
    <name type="scientific">Candidatus Thermofonsia Clade 1 bacterium</name>
    <dbReference type="NCBI Taxonomy" id="2364210"/>
    <lineage>
        <taxon>Bacteria</taxon>
        <taxon>Bacillati</taxon>
        <taxon>Chloroflexota</taxon>
        <taxon>Candidatus Thermofontia</taxon>
        <taxon>Candidatus Thermofonsia Clade 1</taxon>
    </lineage>
</organism>
<dbReference type="PANTHER" id="PTHR30409:SF1">
    <property type="entry name" value="CARBAMATE KINASE-RELATED"/>
    <property type="match status" value="1"/>
</dbReference>
<name>A0A2M8P2J9_9CHLR</name>
<dbReference type="NCBIfam" id="NF009007">
    <property type="entry name" value="PRK12352.1"/>
    <property type="match status" value="1"/>
</dbReference>
<reference evidence="9 10" key="1">
    <citation type="submission" date="2017-11" db="EMBL/GenBank/DDBJ databases">
        <title>Evolution of Phototrophy in the Chloroflexi Phylum Driven by Horizontal Gene Transfer.</title>
        <authorList>
            <person name="Ward L.M."/>
            <person name="Hemp J."/>
            <person name="Shih P.M."/>
            <person name="Mcglynn S.E."/>
            <person name="Fischer W."/>
        </authorList>
    </citation>
    <scope>NUCLEOTIDE SEQUENCE [LARGE SCALE GENOMIC DNA]</scope>
    <source>
        <strain evidence="9">CP2_2F</strain>
    </source>
</reference>
<dbReference type="InterPro" id="IPR003964">
    <property type="entry name" value="Carb_kinase"/>
</dbReference>
<comment type="caution">
    <text evidence="9">The sequence shown here is derived from an EMBL/GenBank/DDBJ whole genome shotgun (WGS) entry which is preliminary data.</text>
</comment>
<evidence type="ECO:0000256" key="4">
    <source>
        <dbReference type="ARBA" id="ARBA00022777"/>
    </source>
</evidence>
<evidence type="ECO:0000256" key="2">
    <source>
        <dbReference type="ARBA" id="ARBA00013070"/>
    </source>
</evidence>
<dbReference type="SUPFAM" id="SSF53633">
    <property type="entry name" value="Carbamate kinase-like"/>
    <property type="match status" value="1"/>
</dbReference>
<dbReference type="AlphaFoldDB" id="A0A2M8P2J9"/>
<protein>
    <recommendedName>
        <fullName evidence="2 6">Carbamate kinase</fullName>
    </recommendedName>
</protein>
<feature type="domain" description="Aspartate/glutamate/uridylate kinase" evidence="8">
    <location>
        <begin position="5"/>
        <end position="293"/>
    </location>
</feature>
<dbReference type="GO" id="GO:0005829">
    <property type="term" value="C:cytosol"/>
    <property type="evidence" value="ECO:0007669"/>
    <property type="project" value="TreeGrafter"/>
</dbReference>
<evidence type="ECO:0000313" key="9">
    <source>
        <dbReference type="EMBL" id="PJF31780.1"/>
    </source>
</evidence>
<dbReference type="EMBL" id="PGTK01000002">
    <property type="protein sequence ID" value="PJF31780.1"/>
    <property type="molecule type" value="Genomic_DNA"/>
</dbReference>
<comment type="similarity">
    <text evidence="1 7">Belongs to the carbamate kinase family.</text>
</comment>
<dbReference type="CDD" id="cd04235">
    <property type="entry name" value="AAK_CK"/>
    <property type="match status" value="1"/>
</dbReference>
<dbReference type="Proteomes" id="UP000228921">
    <property type="component" value="Unassembled WGS sequence"/>
</dbReference>
<dbReference type="InterPro" id="IPR036393">
    <property type="entry name" value="AceGlu_kinase-like_sf"/>
</dbReference>
<comment type="catalytic activity">
    <reaction evidence="5">
        <text>hydrogencarbonate + NH4(+) + ATP = carbamoyl phosphate + ADP + H2O + H(+)</text>
        <dbReference type="Rhea" id="RHEA:10152"/>
        <dbReference type="ChEBI" id="CHEBI:15377"/>
        <dbReference type="ChEBI" id="CHEBI:15378"/>
        <dbReference type="ChEBI" id="CHEBI:17544"/>
        <dbReference type="ChEBI" id="CHEBI:28938"/>
        <dbReference type="ChEBI" id="CHEBI:30616"/>
        <dbReference type="ChEBI" id="CHEBI:58228"/>
        <dbReference type="ChEBI" id="CHEBI:456216"/>
        <dbReference type="EC" id="2.7.2.2"/>
    </reaction>
</comment>
<dbReference type="FunFam" id="3.40.1160.10:FF:000007">
    <property type="entry name" value="Carbamate kinase"/>
    <property type="match status" value="1"/>
</dbReference>
<accession>A0A2M8P2J9</accession>
<dbReference type="GO" id="GO:0008804">
    <property type="term" value="F:carbamate kinase activity"/>
    <property type="evidence" value="ECO:0007669"/>
    <property type="project" value="UniProtKB-UniRule"/>
</dbReference>
<dbReference type="GO" id="GO:0019546">
    <property type="term" value="P:L-arginine deiminase pathway"/>
    <property type="evidence" value="ECO:0007669"/>
    <property type="project" value="TreeGrafter"/>
</dbReference>
<keyword evidence="4 7" id="KW-0418">Kinase</keyword>
<dbReference type="Pfam" id="PF00696">
    <property type="entry name" value="AA_kinase"/>
    <property type="match status" value="1"/>
</dbReference>
<evidence type="ECO:0000256" key="6">
    <source>
        <dbReference type="NCBIfam" id="TIGR00746"/>
    </source>
</evidence>